<accession>A0AAD4BLI0</accession>
<evidence type="ECO:0000313" key="1">
    <source>
        <dbReference type="EMBL" id="KAF8434078.1"/>
    </source>
</evidence>
<organism evidence="1 2">
    <name type="scientific">Boletus edulis BED1</name>
    <dbReference type="NCBI Taxonomy" id="1328754"/>
    <lineage>
        <taxon>Eukaryota</taxon>
        <taxon>Fungi</taxon>
        <taxon>Dikarya</taxon>
        <taxon>Basidiomycota</taxon>
        <taxon>Agaricomycotina</taxon>
        <taxon>Agaricomycetes</taxon>
        <taxon>Agaricomycetidae</taxon>
        <taxon>Boletales</taxon>
        <taxon>Boletineae</taxon>
        <taxon>Boletaceae</taxon>
        <taxon>Boletoideae</taxon>
        <taxon>Boletus</taxon>
    </lineage>
</organism>
<reference evidence="1" key="1">
    <citation type="submission" date="2019-10" db="EMBL/GenBank/DDBJ databases">
        <authorList>
            <consortium name="DOE Joint Genome Institute"/>
            <person name="Kuo A."/>
            <person name="Miyauchi S."/>
            <person name="Kiss E."/>
            <person name="Drula E."/>
            <person name="Kohler A."/>
            <person name="Sanchez-Garcia M."/>
            <person name="Andreopoulos B."/>
            <person name="Barry K.W."/>
            <person name="Bonito G."/>
            <person name="Buee M."/>
            <person name="Carver A."/>
            <person name="Chen C."/>
            <person name="Cichocki N."/>
            <person name="Clum A."/>
            <person name="Culley D."/>
            <person name="Crous P.W."/>
            <person name="Fauchery L."/>
            <person name="Girlanda M."/>
            <person name="Hayes R."/>
            <person name="Keri Z."/>
            <person name="LaButti K."/>
            <person name="Lipzen A."/>
            <person name="Lombard V."/>
            <person name="Magnuson J."/>
            <person name="Maillard F."/>
            <person name="Morin E."/>
            <person name="Murat C."/>
            <person name="Nolan M."/>
            <person name="Ohm R."/>
            <person name="Pangilinan J."/>
            <person name="Pereira M."/>
            <person name="Perotto S."/>
            <person name="Peter M."/>
            <person name="Riley R."/>
            <person name="Sitrit Y."/>
            <person name="Stielow B."/>
            <person name="Szollosi G."/>
            <person name="Zifcakova L."/>
            <person name="Stursova M."/>
            <person name="Spatafora J.W."/>
            <person name="Tedersoo L."/>
            <person name="Vaario L.-M."/>
            <person name="Yamada A."/>
            <person name="Yan M."/>
            <person name="Wang P."/>
            <person name="Xu J."/>
            <person name="Bruns T."/>
            <person name="Baldrian P."/>
            <person name="Vilgalys R."/>
            <person name="Henrissat B."/>
            <person name="Grigoriev I.V."/>
            <person name="Hibbett D."/>
            <person name="Nagy L.G."/>
            <person name="Martin F.M."/>
        </authorList>
    </citation>
    <scope>NUCLEOTIDE SEQUENCE</scope>
    <source>
        <strain evidence="1">BED1</strain>
    </source>
</reference>
<proteinExistence type="predicted"/>
<sequence>MDELKELISTINFNEPYNIQGHRQIYDHVETLASSDASSTIPVPSSLVFYGARNILSPSFIIGQIPDLLNLVTVIETFRRFAVLKSDEALEWQQYYEHEKTCGRAEDVRLLAANEVRAMRRFLDKKDAQRREYIVLVRCLIHLYTHYLWTAPESCLLAKRLNDFFPGSFNGVDMPSDLLFHVDLTEEEKAYFVRLKMECQEWMSLVSDWETKREGTCRDEGLSKEDMDASFENDFCVTFPQPYEPSEMARNVEIYMKKVEDMMRKLEQWFPPSSGT</sequence>
<dbReference type="AlphaFoldDB" id="A0AAD4BLI0"/>
<keyword evidence="2" id="KW-1185">Reference proteome</keyword>
<evidence type="ECO:0000313" key="2">
    <source>
        <dbReference type="Proteomes" id="UP001194468"/>
    </source>
</evidence>
<protein>
    <submittedName>
        <fullName evidence="1">Uncharacterized protein</fullName>
    </submittedName>
</protein>
<dbReference type="Proteomes" id="UP001194468">
    <property type="component" value="Unassembled WGS sequence"/>
</dbReference>
<reference evidence="1" key="2">
    <citation type="journal article" date="2020" name="Nat. Commun.">
        <title>Large-scale genome sequencing of mycorrhizal fungi provides insights into the early evolution of symbiotic traits.</title>
        <authorList>
            <person name="Miyauchi S."/>
            <person name="Kiss E."/>
            <person name="Kuo A."/>
            <person name="Drula E."/>
            <person name="Kohler A."/>
            <person name="Sanchez-Garcia M."/>
            <person name="Morin E."/>
            <person name="Andreopoulos B."/>
            <person name="Barry K.W."/>
            <person name="Bonito G."/>
            <person name="Buee M."/>
            <person name="Carver A."/>
            <person name="Chen C."/>
            <person name="Cichocki N."/>
            <person name="Clum A."/>
            <person name="Culley D."/>
            <person name="Crous P.W."/>
            <person name="Fauchery L."/>
            <person name="Girlanda M."/>
            <person name="Hayes R.D."/>
            <person name="Keri Z."/>
            <person name="LaButti K."/>
            <person name="Lipzen A."/>
            <person name="Lombard V."/>
            <person name="Magnuson J."/>
            <person name="Maillard F."/>
            <person name="Murat C."/>
            <person name="Nolan M."/>
            <person name="Ohm R.A."/>
            <person name="Pangilinan J."/>
            <person name="Pereira M.F."/>
            <person name="Perotto S."/>
            <person name="Peter M."/>
            <person name="Pfister S."/>
            <person name="Riley R."/>
            <person name="Sitrit Y."/>
            <person name="Stielow J.B."/>
            <person name="Szollosi G."/>
            <person name="Zifcakova L."/>
            <person name="Stursova M."/>
            <person name="Spatafora J.W."/>
            <person name="Tedersoo L."/>
            <person name="Vaario L.M."/>
            <person name="Yamada A."/>
            <person name="Yan M."/>
            <person name="Wang P."/>
            <person name="Xu J."/>
            <person name="Bruns T."/>
            <person name="Baldrian P."/>
            <person name="Vilgalys R."/>
            <person name="Dunand C."/>
            <person name="Henrissat B."/>
            <person name="Grigoriev I.V."/>
            <person name="Hibbett D."/>
            <person name="Nagy L.G."/>
            <person name="Martin F.M."/>
        </authorList>
    </citation>
    <scope>NUCLEOTIDE SEQUENCE</scope>
    <source>
        <strain evidence="1">BED1</strain>
    </source>
</reference>
<dbReference type="EMBL" id="WHUW01000030">
    <property type="protein sequence ID" value="KAF8434078.1"/>
    <property type="molecule type" value="Genomic_DNA"/>
</dbReference>
<gene>
    <name evidence="1" type="ORF">L210DRAFT_3553995</name>
</gene>
<comment type="caution">
    <text evidence="1">The sequence shown here is derived from an EMBL/GenBank/DDBJ whole genome shotgun (WGS) entry which is preliminary data.</text>
</comment>
<name>A0AAD4BLI0_BOLED</name>